<comment type="caution">
    <text evidence="11">The sequence shown here is derived from an EMBL/GenBank/DDBJ whole genome shotgun (WGS) entry which is preliminary data.</text>
</comment>
<dbReference type="InterPro" id="IPR029009">
    <property type="entry name" value="ASB_dom_sf"/>
</dbReference>
<accession>A0A833LWQ5</accession>
<dbReference type="NCBIfam" id="TIGR01327">
    <property type="entry name" value="PGDH"/>
    <property type="match status" value="1"/>
</dbReference>
<gene>
    <name evidence="11" type="ORF">F9K24_13910</name>
</gene>
<dbReference type="Proteomes" id="UP000460298">
    <property type="component" value="Unassembled WGS sequence"/>
</dbReference>
<evidence type="ECO:0000256" key="1">
    <source>
        <dbReference type="ARBA" id="ARBA00003800"/>
    </source>
</evidence>
<dbReference type="Pfam" id="PF02826">
    <property type="entry name" value="2-Hacid_dh_C"/>
    <property type="match status" value="1"/>
</dbReference>
<dbReference type="InterPro" id="IPR006139">
    <property type="entry name" value="D-isomer_2_OHA_DH_cat_dom"/>
</dbReference>
<protein>
    <recommendedName>
        <fullName evidence="4 9">D-3-phosphoglycerate dehydrogenase</fullName>
        <ecNumber evidence="9">1.1.1.95</ecNumber>
    </recommendedName>
</protein>
<dbReference type="Gene3D" id="3.40.50.720">
    <property type="entry name" value="NAD(P)-binding Rossmann-like Domain"/>
    <property type="match status" value="2"/>
</dbReference>
<dbReference type="EC" id="1.1.1.95" evidence="9"/>
<dbReference type="Pfam" id="PF01842">
    <property type="entry name" value="ACT"/>
    <property type="match status" value="1"/>
</dbReference>
<keyword evidence="9" id="KW-0718">Serine biosynthesis</keyword>
<evidence type="ECO:0000256" key="9">
    <source>
        <dbReference type="RuleBase" id="RU363003"/>
    </source>
</evidence>
<dbReference type="InterPro" id="IPR029752">
    <property type="entry name" value="D-isomer_DH_CS1"/>
</dbReference>
<dbReference type="GO" id="GO:0004617">
    <property type="term" value="F:phosphoglycerate dehydrogenase activity"/>
    <property type="evidence" value="ECO:0007669"/>
    <property type="project" value="UniProtKB-UniRule"/>
</dbReference>
<organism evidence="11 12">
    <name type="scientific">Leptonema illini</name>
    <dbReference type="NCBI Taxonomy" id="183"/>
    <lineage>
        <taxon>Bacteria</taxon>
        <taxon>Pseudomonadati</taxon>
        <taxon>Spirochaetota</taxon>
        <taxon>Spirochaetia</taxon>
        <taxon>Leptospirales</taxon>
        <taxon>Leptospiraceae</taxon>
        <taxon>Leptonema</taxon>
    </lineage>
</organism>
<dbReference type="InterPro" id="IPR002912">
    <property type="entry name" value="ACT_dom"/>
</dbReference>
<keyword evidence="6 9" id="KW-0520">NAD</keyword>
<dbReference type="InterPro" id="IPR036291">
    <property type="entry name" value="NAD(P)-bd_dom_sf"/>
</dbReference>
<dbReference type="PROSITE" id="PS00065">
    <property type="entry name" value="D_2_HYDROXYACID_DH_1"/>
    <property type="match status" value="1"/>
</dbReference>
<proteinExistence type="inferred from homology"/>
<feature type="domain" description="ACT" evidence="10">
    <location>
        <begin position="458"/>
        <end position="531"/>
    </location>
</feature>
<dbReference type="Gene3D" id="3.30.1330.90">
    <property type="entry name" value="D-3-phosphoglycerate dehydrogenase, domain 3"/>
    <property type="match status" value="1"/>
</dbReference>
<name>A0A833LWQ5_9LEPT</name>
<comment type="catalytic activity">
    <reaction evidence="8 9">
        <text>(2R)-3-phosphoglycerate + NAD(+) = 3-phosphooxypyruvate + NADH + H(+)</text>
        <dbReference type="Rhea" id="RHEA:12641"/>
        <dbReference type="ChEBI" id="CHEBI:15378"/>
        <dbReference type="ChEBI" id="CHEBI:18110"/>
        <dbReference type="ChEBI" id="CHEBI:57540"/>
        <dbReference type="ChEBI" id="CHEBI:57945"/>
        <dbReference type="ChEBI" id="CHEBI:58272"/>
        <dbReference type="EC" id="1.1.1.95"/>
    </reaction>
</comment>
<evidence type="ECO:0000256" key="8">
    <source>
        <dbReference type="ARBA" id="ARBA00048731"/>
    </source>
</evidence>
<dbReference type="InterPro" id="IPR029753">
    <property type="entry name" value="D-isomer_DH_CS"/>
</dbReference>
<dbReference type="InterPro" id="IPR006236">
    <property type="entry name" value="PGDH"/>
</dbReference>
<dbReference type="SUPFAM" id="SSF52283">
    <property type="entry name" value="Formate/glycerate dehydrogenase catalytic domain-like"/>
    <property type="match status" value="1"/>
</dbReference>
<dbReference type="CDD" id="cd12173">
    <property type="entry name" value="PGDH_4"/>
    <property type="match status" value="1"/>
</dbReference>
<evidence type="ECO:0000256" key="3">
    <source>
        <dbReference type="ARBA" id="ARBA00005854"/>
    </source>
</evidence>
<dbReference type="GO" id="GO:0051287">
    <property type="term" value="F:NAD binding"/>
    <property type="evidence" value="ECO:0007669"/>
    <property type="project" value="UniProtKB-UniRule"/>
</dbReference>
<evidence type="ECO:0000313" key="12">
    <source>
        <dbReference type="Proteomes" id="UP000460298"/>
    </source>
</evidence>
<dbReference type="UniPathway" id="UPA00135">
    <property type="reaction ID" value="UER00196"/>
</dbReference>
<evidence type="ECO:0000259" key="10">
    <source>
        <dbReference type="PROSITE" id="PS51671"/>
    </source>
</evidence>
<dbReference type="PANTHER" id="PTHR42938:SF47">
    <property type="entry name" value="HYDROXYPYRUVATE REDUCTASE"/>
    <property type="match status" value="1"/>
</dbReference>
<dbReference type="PROSITE" id="PS00670">
    <property type="entry name" value="D_2_HYDROXYACID_DH_2"/>
    <property type="match status" value="1"/>
</dbReference>
<dbReference type="InterPro" id="IPR045865">
    <property type="entry name" value="ACT-like_dom_sf"/>
</dbReference>
<evidence type="ECO:0000256" key="6">
    <source>
        <dbReference type="ARBA" id="ARBA00023027"/>
    </source>
</evidence>
<comment type="function">
    <text evidence="1">Catalyzes the reversible oxidation of 3-phospho-D-glycerate to 3-phosphonooxypyruvate, the first step of the phosphorylated L-serine biosynthesis pathway. Also catalyzes the reversible oxidation of 2-hydroxyglutarate to 2-oxoglutarate.</text>
</comment>
<dbReference type="Pfam" id="PF19304">
    <property type="entry name" value="PGDH_inter"/>
    <property type="match status" value="1"/>
</dbReference>
<dbReference type="PROSITE" id="PS51671">
    <property type="entry name" value="ACT"/>
    <property type="match status" value="1"/>
</dbReference>
<keyword evidence="9" id="KW-0028">Amino-acid biosynthesis</keyword>
<dbReference type="Pfam" id="PF00389">
    <property type="entry name" value="2-Hacid_dh"/>
    <property type="match status" value="1"/>
</dbReference>
<comment type="similarity">
    <text evidence="3 9">Belongs to the D-isomer specific 2-hydroxyacid dehydrogenase family.</text>
</comment>
<evidence type="ECO:0000256" key="4">
    <source>
        <dbReference type="ARBA" id="ARBA00021582"/>
    </source>
</evidence>
<evidence type="ECO:0000313" key="11">
    <source>
        <dbReference type="EMBL" id="KAB2931331.1"/>
    </source>
</evidence>
<comment type="catalytic activity">
    <reaction evidence="7">
        <text>(R)-2-hydroxyglutarate + NAD(+) = 2-oxoglutarate + NADH + H(+)</text>
        <dbReference type="Rhea" id="RHEA:49612"/>
        <dbReference type="ChEBI" id="CHEBI:15378"/>
        <dbReference type="ChEBI" id="CHEBI:15801"/>
        <dbReference type="ChEBI" id="CHEBI:16810"/>
        <dbReference type="ChEBI" id="CHEBI:57540"/>
        <dbReference type="ChEBI" id="CHEBI:57945"/>
        <dbReference type="EC" id="1.1.1.399"/>
    </reaction>
</comment>
<comment type="pathway">
    <text evidence="2 9">Amino-acid biosynthesis; L-serine biosynthesis; L-serine from 3-phospho-D-glycerate: step 1/3.</text>
</comment>
<evidence type="ECO:0000256" key="7">
    <source>
        <dbReference type="ARBA" id="ARBA00048126"/>
    </source>
</evidence>
<evidence type="ECO:0000256" key="2">
    <source>
        <dbReference type="ARBA" id="ARBA00005216"/>
    </source>
</evidence>
<dbReference type="OrthoDB" id="9805416at2"/>
<dbReference type="SUPFAM" id="SSF51735">
    <property type="entry name" value="NAD(P)-binding Rossmann-fold domains"/>
    <property type="match status" value="1"/>
</dbReference>
<dbReference type="SUPFAM" id="SSF55021">
    <property type="entry name" value="ACT-like"/>
    <property type="match status" value="1"/>
</dbReference>
<dbReference type="InterPro" id="IPR045626">
    <property type="entry name" value="PGDH_ASB_dom"/>
</dbReference>
<dbReference type="EMBL" id="WBUI01000014">
    <property type="protein sequence ID" value="KAB2931331.1"/>
    <property type="molecule type" value="Genomic_DNA"/>
</dbReference>
<keyword evidence="5 9" id="KW-0560">Oxidoreductase</keyword>
<sequence length="531" mass="57442">MKHVILISDKFDAEGVARLQKTDGFEVIYKGGHSKEELLADIGKAHGLIIRSATKVTPEVLEKAPNLKLIVRAGVGVDNINIPEASRRGVIVMNAPGGSSVTTAEQALALMFAVARNTPQANASMKAGKWDKNKYAGVEITGKTVGVVGLGRIGREFVKRARGLKMNVIGFDPFIPAEALGHLEIEIVNKDELLARSDFISVHAPLTDDTRDFIGKDNLHKLKKGVRLINAARGGIYNEEALEEGLKSGQIAAVGLDVFTQEPIPEDFALRQYENCIMAPHLGASTGEAEFAVAMETIDELVEFFQTGVARNAINFPTVDAESMDFMKPYFEGGEKVGTLLARLLESPLRTVEIDYNGEISEKKADPVRMAILKGALGVFVGADTVNYVNAPVLAKERGVRVVENKNEGTVGYKSSVVVTLESEDGKKARLKYTAIAGHSVAVALNDREIEFRPEGVLLVVQNKDVPGVVGTIGTFLGDLKINIASIELSRSGKGETAISVITVDDLLSAEQIEKFRTLYNILSVHQIDLR</sequence>
<dbReference type="PANTHER" id="PTHR42938">
    <property type="entry name" value="FORMATE DEHYDROGENASE 1"/>
    <property type="match status" value="1"/>
</dbReference>
<evidence type="ECO:0000256" key="5">
    <source>
        <dbReference type="ARBA" id="ARBA00023002"/>
    </source>
</evidence>
<dbReference type="InterPro" id="IPR006140">
    <property type="entry name" value="D-isomer_DH_NAD-bd"/>
</dbReference>
<dbReference type="FunFam" id="3.40.50.720:FF:000021">
    <property type="entry name" value="D-3-phosphoglycerate dehydrogenase"/>
    <property type="match status" value="1"/>
</dbReference>
<dbReference type="GO" id="GO:0006564">
    <property type="term" value="P:L-serine biosynthetic process"/>
    <property type="evidence" value="ECO:0007669"/>
    <property type="project" value="UniProtKB-UniRule"/>
</dbReference>
<dbReference type="AlphaFoldDB" id="A0A833LWQ5"/>
<reference evidence="11 12" key="1">
    <citation type="submission" date="2019-10" db="EMBL/GenBank/DDBJ databases">
        <title>Extracellular Electron Transfer in a Candidatus Methanoperedens spp. Enrichment Culture.</title>
        <authorList>
            <person name="Berger S."/>
            <person name="Rangel Shaw D."/>
            <person name="Berben T."/>
            <person name="In 'T Zandt M."/>
            <person name="Frank J."/>
            <person name="Reimann J."/>
            <person name="Jetten M.S.M."/>
            <person name="Welte C.U."/>
        </authorList>
    </citation>
    <scope>NUCLEOTIDE SEQUENCE [LARGE SCALE GENOMIC DNA]</scope>
    <source>
        <strain evidence="11">SB12</strain>
    </source>
</reference>
<dbReference type="RefSeq" id="WP_002771149.1">
    <property type="nucleotide sequence ID" value="NZ_JQDG01000033.1"/>
</dbReference>
<dbReference type="CDD" id="cd04902">
    <property type="entry name" value="ACT_3PGDH-xct"/>
    <property type="match status" value="1"/>
</dbReference>
<dbReference type="Gene3D" id="3.30.70.260">
    <property type="match status" value="1"/>
</dbReference>
<dbReference type="SUPFAM" id="SSF143548">
    <property type="entry name" value="Serine metabolism enzymes domain"/>
    <property type="match status" value="1"/>
</dbReference>